<dbReference type="Gene3D" id="3.20.20.80">
    <property type="entry name" value="Glycosidases"/>
    <property type="match status" value="1"/>
</dbReference>
<proteinExistence type="inferred from homology"/>
<protein>
    <submittedName>
        <fullName evidence="5">Uncharacterized protein</fullName>
    </submittedName>
</protein>
<dbReference type="SUPFAM" id="SSF51445">
    <property type="entry name" value="(Trans)glycosidases"/>
    <property type="match status" value="1"/>
</dbReference>
<dbReference type="InterPro" id="IPR054746">
    <property type="entry name" value="GLMA-like_second"/>
</dbReference>
<dbReference type="InterPro" id="IPR017853">
    <property type="entry name" value="GH"/>
</dbReference>
<evidence type="ECO:0000259" key="4">
    <source>
        <dbReference type="Pfam" id="PF22369"/>
    </source>
</evidence>
<dbReference type="GO" id="GO:0004553">
    <property type="term" value="F:hydrolase activity, hydrolyzing O-glycosyl compounds"/>
    <property type="evidence" value="ECO:0007669"/>
    <property type="project" value="InterPro"/>
</dbReference>
<name>A0A2M7G058_9BACT</name>
<reference evidence="5 6" key="1">
    <citation type="submission" date="2017-09" db="EMBL/GenBank/DDBJ databases">
        <title>Depth-based differentiation of microbial function through sediment-hosted aquifers and enrichment of novel symbionts in the deep terrestrial subsurface.</title>
        <authorList>
            <person name="Probst A.J."/>
            <person name="Ladd B."/>
            <person name="Jarett J.K."/>
            <person name="Geller-Mcgrath D.E."/>
            <person name="Sieber C.M."/>
            <person name="Emerson J.B."/>
            <person name="Anantharaman K."/>
            <person name="Thomas B.C."/>
            <person name="Malmstrom R."/>
            <person name="Stieglmeier M."/>
            <person name="Klingl A."/>
            <person name="Woyke T."/>
            <person name="Ryan C.M."/>
            <person name="Banfield J.F."/>
        </authorList>
    </citation>
    <scope>NUCLEOTIDE SEQUENCE [LARGE SCALE GENOMIC DNA]</scope>
    <source>
        <strain evidence="5">CG17_big_fil_post_rev_8_21_14_2_50_48_46</strain>
    </source>
</reference>
<feature type="domain" description="GLMA-like second" evidence="4">
    <location>
        <begin position="452"/>
        <end position="533"/>
    </location>
</feature>
<accession>A0A2M7G058</accession>
<dbReference type="InterPro" id="IPR029062">
    <property type="entry name" value="Class_I_gatase-like"/>
</dbReference>
<evidence type="ECO:0000313" key="5">
    <source>
        <dbReference type="EMBL" id="PIW14569.1"/>
    </source>
</evidence>
<dbReference type="GO" id="GO:0005975">
    <property type="term" value="P:carbohydrate metabolic process"/>
    <property type="evidence" value="ECO:0007669"/>
    <property type="project" value="InterPro"/>
</dbReference>
<evidence type="ECO:0000259" key="3">
    <source>
        <dbReference type="Pfam" id="PF01301"/>
    </source>
</evidence>
<organism evidence="5 6">
    <name type="scientific">bacterium (Candidatus Blackallbacteria) CG17_big_fil_post_rev_8_21_14_2_50_48_46</name>
    <dbReference type="NCBI Taxonomy" id="2014261"/>
    <lineage>
        <taxon>Bacteria</taxon>
        <taxon>Candidatus Blackallbacteria</taxon>
    </lineage>
</organism>
<dbReference type="Pfam" id="PF01301">
    <property type="entry name" value="Glyco_hydro_35"/>
    <property type="match status" value="1"/>
</dbReference>
<dbReference type="Pfam" id="PF22369">
    <property type="entry name" value="GLMA_2nd"/>
    <property type="match status" value="1"/>
</dbReference>
<dbReference type="SUPFAM" id="SSF52317">
    <property type="entry name" value="Class I glutamine amidotransferase-like"/>
    <property type="match status" value="1"/>
</dbReference>
<dbReference type="PRINTS" id="PR00742">
    <property type="entry name" value="GLHYDRLASE35"/>
</dbReference>
<dbReference type="Gene3D" id="3.40.50.880">
    <property type="match status" value="1"/>
</dbReference>
<dbReference type="InterPro" id="IPR001944">
    <property type="entry name" value="Glycoside_Hdrlase_35"/>
</dbReference>
<dbReference type="PANTHER" id="PTHR23421">
    <property type="entry name" value="BETA-GALACTOSIDASE RELATED"/>
    <property type="match status" value="1"/>
</dbReference>
<gene>
    <name evidence="5" type="ORF">COW36_21260</name>
</gene>
<evidence type="ECO:0000256" key="1">
    <source>
        <dbReference type="ARBA" id="ARBA00009809"/>
    </source>
</evidence>
<comment type="similarity">
    <text evidence="1 2">Belongs to the glycosyl hydrolase 35 family.</text>
</comment>
<dbReference type="Proteomes" id="UP000231019">
    <property type="component" value="Unassembled WGS sequence"/>
</dbReference>
<feature type="domain" description="Glycoside hydrolase 35 catalytic" evidence="3">
    <location>
        <begin position="10"/>
        <end position="173"/>
    </location>
</feature>
<dbReference type="EMBL" id="PFFQ01000059">
    <property type="protein sequence ID" value="PIW14569.1"/>
    <property type="molecule type" value="Genomic_DNA"/>
</dbReference>
<evidence type="ECO:0000313" key="6">
    <source>
        <dbReference type="Proteomes" id="UP000231019"/>
    </source>
</evidence>
<comment type="caution">
    <text evidence="5">The sequence shown here is derived from an EMBL/GenBank/DDBJ whole genome shotgun (WGS) entry which is preliminary data.</text>
</comment>
<sequence>MQIRLSTTELEIEGQPGILYGGEFQYFRIPATLWEESLRQLAEAQINFISCYIPWIWHEYEEGQYDFTGQTVPERDLERFLSLVESHDLALIVRPGPYVYGEYQGFGIPDWLRQKHPEILIVYETGLTSNEIALNHPVFLSYTRRWLEAVTHYLRPRLDNGRIIACQLDNETGLPQYGGVAYAGDFNPHTVESYHLWLRRYYPSIEHLNRIWHSSFEQFEEIEPPRKSAFAAVPFRQWAAFIEDYLVHYLESLKQMVRSLGVQCLLYLNDPYLCQWPNNSSKKARLALTGYDIYSKFTTDSESTHDVPFGISFAPEFYRSLNPQRLLMGVEVGSGWFDPRVKIRKEAFLQNGMVALLRGMRVLNWYLLHDCVETDGIPWVFQSPLDKDGQPVDRYPVMQEIGGFIQNHAPLLAQSEILQSPIGLLKYIPQGRDFLKSNFNVWSALDMMDNALCHFSGLTAMHGVLLESGYNPVVHDLERISLQELEALDVVFLASTNLMERDMYQKLVYYVENGGTLVSFGSPVATDLQGEPYAHNPLFPAKPYGHGNKLQYGTNTVLSQVALDIMDYQMMRRSISHKLSLHTLDMMHPFVEFTKYVGKSGAWIETERAEPFWASRFASFWQGGGISPVLRQPDGATVGYSKRLGRGRLYFLGTLPGLFFDTPGYYTIEPDKKQSVLRFFGQLLKENGLSPLVEGVPHTEVILRQTPEGSLIAGLINRGPAQEVTLTLNMMQPFQRVETLFLSHPETDRIEKARYQRLKGFLSKDAVAVVHLL</sequence>
<evidence type="ECO:0000256" key="2">
    <source>
        <dbReference type="RuleBase" id="RU003679"/>
    </source>
</evidence>
<dbReference type="InterPro" id="IPR031330">
    <property type="entry name" value="Gly_Hdrlase_35_cat"/>
</dbReference>
<dbReference type="AlphaFoldDB" id="A0A2M7G058"/>